<keyword evidence="1" id="KW-0813">Transport</keyword>
<dbReference type="InterPro" id="IPR017871">
    <property type="entry name" value="ABC_transporter-like_CS"/>
</dbReference>
<dbReference type="PROSITE" id="PS00211">
    <property type="entry name" value="ABC_TRANSPORTER_1"/>
    <property type="match status" value="1"/>
</dbReference>
<evidence type="ECO:0000313" key="5">
    <source>
        <dbReference type="EMBL" id="SEI63898.1"/>
    </source>
</evidence>
<gene>
    <name evidence="5" type="ORF">SAMN04488113_1078</name>
</gene>
<dbReference type="GO" id="GO:0005524">
    <property type="term" value="F:ATP binding"/>
    <property type="evidence" value="ECO:0007669"/>
    <property type="project" value="UniProtKB-KW"/>
</dbReference>
<dbReference type="InterPro" id="IPR013283">
    <property type="entry name" value="RLI1"/>
</dbReference>
<dbReference type="Pfam" id="PF00005">
    <property type="entry name" value="ABC_tran"/>
    <property type="match status" value="1"/>
</dbReference>
<accession>A0A1H6S6Z7</accession>
<dbReference type="Proteomes" id="UP000198564">
    <property type="component" value="Unassembled WGS sequence"/>
</dbReference>
<organism evidence="5 6">
    <name type="scientific">Alkalibacterium gilvum</name>
    <dbReference type="NCBI Taxonomy" id="1130080"/>
    <lineage>
        <taxon>Bacteria</taxon>
        <taxon>Bacillati</taxon>
        <taxon>Bacillota</taxon>
        <taxon>Bacilli</taxon>
        <taxon>Lactobacillales</taxon>
        <taxon>Carnobacteriaceae</taxon>
        <taxon>Alkalibacterium</taxon>
    </lineage>
</organism>
<dbReference type="InterPro" id="IPR027417">
    <property type="entry name" value="P-loop_NTPase"/>
</dbReference>
<evidence type="ECO:0000256" key="2">
    <source>
        <dbReference type="ARBA" id="ARBA00022741"/>
    </source>
</evidence>
<dbReference type="InterPro" id="IPR003439">
    <property type="entry name" value="ABC_transporter-like_ATP-bd"/>
</dbReference>
<evidence type="ECO:0000256" key="1">
    <source>
        <dbReference type="ARBA" id="ARBA00022448"/>
    </source>
</evidence>
<dbReference type="PRINTS" id="PR01868">
    <property type="entry name" value="ABCEFAMILY"/>
</dbReference>
<dbReference type="PROSITE" id="PS50893">
    <property type="entry name" value="ABC_TRANSPORTER_2"/>
    <property type="match status" value="1"/>
</dbReference>
<keyword evidence="6" id="KW-1185">Reference proteome</keyword>
<dbReference type="PANTHER" id="PTHR42781:SF8">
    <property type="entry name" value="BICARBONATE TRANSPORT ATP-BINDING PROTEIN CMPC"/>
    <property type="match status" value="1"/>
</dbReference>
<evidence type="ECO:0000259" key="4">
    <source>
        <dbReference type="PROSITE" id="PS50893"/>
    </source>
</evidence>
<feature type="domain" description="ABC transporter" evidence="4">
    <location>
        <begin position="3"/>
        <end position="226"/>
    </location>
</feature>
<reference evidence="6" key="1">
    <citation type="submission" date="2016-10" db="EMBL/GenBank/DDBJ databases">
        <authorList>
            <person name="Varghese N."/>
            <person name="Submissions S."/>
        </authorList>
    </citation>
    <scope>NUCLEOTIDE SEQUENCE [LARGE SCALE GENOMIC DNA]</scope>
    <source>
        <strain evidence="6">DSM 25751</strain>
    </source>
</reference>
<dbReference type="STRING" id="1130080.SAMN04488113_1078"/>
<dbReference type="RefSeq" id="WP_091633472.1">
    <property type="nucleotide sequence ID" value="NZ_FNYW01000007.1"/>
</dbReference>
<dbReference type="InterPro" id="IPR050093">
    <property type="entry name" value="ABC_SmlMolc_Importer"/>
</dbReference>
<keyword evidence="2" id="KW-0547">Nucleotide-binding</keyword>
<dbReference type="Gene3D" id="3.40.50.300">
    <property type="entry name" value="P-loop containing nucleotide triphosphate hydrolases"/>
    <property type="match status" value="1"/>
</dbReference>
<name>A0A1H6S6Z7_9LACT</name>
<evidence type="ECO:0000256" key="3">
    <source>
        <dbReference type="ARBA" id="ARBA00022840"/>
    </source>
</evidence>
<evidence type="ECO:0000313" key="6">
    <source>
        <dbReference type="Proteomes" id="UP000198564"/>
    </source>
</evidence>
<dbReference type="SMART" id="SM00382">
    <property type="entry name" value="AAA"/>
    <property type="match status" value="1"/>
</dbReference>
<dbReference type="AlphaFoldDB" id="A0A1H6S6Z7"/>
<dbReference type="GO" id="GO:0016887">
    <property type="term" value="F:ATP hydrolysis activity"/>
    <property type="evidence" value="ECO:0007669"/>
    <property type="project" value="InterPro"/>
</dbReference>
<dbReference type="EMBL" id="FNYW01000007">
    <property type="protein sequence ID" value="SEI63898.1"/>
    <property type="molecule type" value="Genomic_DNA"/>
</dbReference>
<dbReference type="SUPFAM" id="SSF52540">
    <property type="entry name" value="P-loop containing nucleoside triphosphate hydrolases"/>
    <property type="match status" value="1"/>
</dbReference>
<keyword evidence="3 5" id="KW-0067">ATP-binding</keyword>
<dbReference type="OrthoDB" id="9802264at2"/>
<sequence length="237" mass="27225">MGIIIKDLNFIYEQNQLFKMTNFHFEDNTIYTLVGPSGIGKSTLLDLLTGVKHPHSGDILYQNIHKSEILTIFQNNHLFPWLTVSEALALPLKINNVSKKQINSRVMGLLKTFRLETFAHKRPHALSGGQLQRVAIAQGLTLNPKLLLLDEPTSSLDQESKEEIQDHLINEQRKRNNTMIIVTHDIEEAAYLGQEIILVTNKQLKKIVNPTFGEKNRRQSLDFYAFCIQLRKQVRQK</sequence>
<dbReference type="InterPro" id="IPR003593">
    <property type="entry name" value="AAA+_ATPase"/>
</dbReference>
<protein>
    <submittedName>
        <fullName evidence="5">NitT/TauT family transport system ATP-binding protein</fullName>
    </submittedName>
</protein>
<dbReference type="PANTHER" id="PTHR42781">
    <property type="entry name" value="SPERMIDINE/PUTRESCINE IMPORT ATP-BINDING PROTEIN POTA"/>
    <property type="match status" value="1"/>
</dbReference>
<proteinExistence type="predicted"/>